<evidence type="ECO:0000256" key="2">
    <source>
        <dbReference type="ARBA" id="ARBA00022536"/>
    </source>
</evidence>
<keyword evidence="4" id="KW-0677">Repeat</keyword>
<dbReference type="Gene3D" id="2.10.25.10">
    <property type="entry name" value="Laminin"/>
    <property type="match status" value="5"/>
</dbReference>
<dbReference type="Gene3D" id="4.10.1080.10">
    <property type="entry name" value="TSP type-3 repeat"/>
    <property type="match status" value="2"/>
</dbReference>
<accession>A0ABD2X4B2</accession>
<feature type="repeat" description="TSP type-3" evidence="10">
    <location>
        <begin position="691"/>
        <end position="726"/>
    </location>
</feature>
<evidence type="ECO:0000256" key="7">
    <source>
        <dbReference type="ARBA" id="ARBA00023157"/>
    </source>
</evidence>
<dbReference type="PROSITE" id="PS51236">
    <property type="entry name" value="TSP_CTER"/>
    <property type="match status" value="1"/>
</dbReference>
<dbReference type="Pfam" id="PF05735">
    <property type="entry name" value="TSP_C"/>
    <property type="match status" value="1"/>
</dbReference>
<dbReference type="PANTHER" id="PTHR10199">
    <property type="entry name" value="THROMBOSPONDIN"/>
    <property type="match status" value="1"/>
</dbReference>
<gene>
    <name evidence="14" type="ORF">TKK_006592</name>
</gene>
<dbReference type="PANTHER" id="PTHR10199:SF100">
    <property type="entry name" value="THROMBOSPONDIN, ISOFORM A"/>
    <property type="match status" value="1"/>
</dbReference>
<evidence type="ECO:0000256" key="1">
    <source>
        <dbReference type="ARBA" id="ARBA00009456"/>
    </source>
</evidence>
<feature type="domain" description="EGF-like" evidence="12">
    <location>
        <begin position="374"/>
        <end position="413"/>
    </location>
</feature>
<evidence type="ECO:0000259" key="12">
    <source>
        <dbReference type="PROSITE" id="PS50026"/>
    </source>
</evidence>
<feature type="region of interest" description="Disordered" evidence="11">
    <location>
        <begin position="746"/>
        <end position="794"/>
    </location>
</feature>
<dbReference type="FunFam" id="4.10.1080.10:FF:000002">
    <property type="entry name" value="Thrombospondin 3"/>
    <property type="match status" value="1"/>
</dbReference>
<dbReference type="Proteomes" id="UP001627154">
    <property type="component" value="Unassembled WGS sequence"/>
</dbReference>
<dbReference type="InterPro" id="IPR017897">
    <property type="entry name" value="Thrombospondin_3_rpt"/>
</dbReference>
<dbReference type="PROSITE" id="PS51234">
    <property type="entry name" value="TSP3"/>
    <property type="match status" value="4"/>
</dbReference>
<feature type="domain" description="TSP C-terminal" evidence="13">
    <location>
        <begin position="863"/>
        <end position="1077"/>
    </location>
</feature>
<dbReference type="FunFam" id="4.10.1080.10:FF:000004">
    <property type="entry name" value="Cartilage oligomeric matrix protein"/>
    <property type="match status" value="1"/>
</dbReference>
<feature type="repeat" description="TSP type-3" evidence="10">
    <location>
        <begin position="788"/>
        <end position="823"/>
    </location>
</feature>
<evidence type="ECO:0000256" key="10">
    <source>
        <dbReference type="PROSITE-ProRule" id="PRU00634"/>
    </source>
</evidence>
<protein>
    <recommendedName>
        <fullName evidence="16">Cartilage oligomeric matrix protein</fullName>
    </recommendedName>
</protein>
<dbReference type="SMART" id="SM00179">
    <property type="entry name" value="EGF_CA"/>
    <property type="match status" value="5"/>
</dbReference>
<comment type="similarity">
    <text evidence="1">Belongs to the thrombospondin family.</text>
</comment>
<dbReference type="InterPro" id="IPR003367">
    <property type="entry name" value="Thrombospondin_3-like_rpt"/>
</dbReference>
<dbReference type="FunFam" id="4.10.1080.10:FF:000001">
    <property type="entry name" value="Thrombospondin 3"/>
    <property type="match status" value="1"/>
</dbReference>
<dbReference type="InterPro" id="IPR000742">
    <property type="entry name" value="EGF"/>
</dbReference>
<evidence type="ECO:0000256" key="8">
    <source>
        <dbReference type="ARBA" id="ARBA00023180"/>
    </source>
</evidence>
<dbReference type="GO" id="GO:0005509">
    <property type="term" value="F:calcium ion binding"/>
    <property type="evidence" value="ECO:0007669"/>
    <property type="project" value="UniProtKB-UniRule"/>
</dbReference>
<feature type="repeat" description="TSP type-3" evidence="10">
    <location>
        <begin position="629"/>
        <end position="664"/>
    </location>
</feature>
<evidence type="ECO:0000256" key="9">
    <source>
        <dbReference type="PROSITE-ProRule" id="PRU00076"/>
    </source>
</evidence>
<dbReference type="SUPFAM" id="SSF103647">
    <property type="entry name" value="TSP type-3 repeat"/>
    <property type="match status" value="3"/>
</dbReference>
<evidence type="ECO:0000256" key="4">
    <source>
        <dbReference type="ARBA" id="ARBA00022737"/>
    </source>
</evidence>
<keyword evidence="8" id="KW-0325">Glycoprotein</keyword>
<dbReference type="InterPro" id="IPR013320">
    <property type="entry name" value="ConA-like_dom_sf"/>
</dbReference>
<sequence length="1099" mass="122871">MRIGAAAAAEEHELYIPLPVVHIDLVQSTVDMRGIATIALFVALATLCSSNLMPDQGLSLLLKDALHDDEFAITLNHVKAKKKVVANIETFFAAEYENSKHKFILMLDRRAKRVILETTVDNQKHREHIIADSLDISEPFKSLILVVDQKEPNAKLEVFVDCQHQGQIPLQRTLRQLASRAADLPLEVLRERRYKTRIYRGGDIEGALLRENCSRTTLRDIDEILHQDDYRRHSGGQQHEHEYGANMTTTALLDDQTTRVRRRGDIPGEFPPLIDINGCLSDEVMAKTLNLLIDAIKKMWTKLDLNLGETKRIRELLENCAACHEKPTPPPPPPRSCSYMSPCFPGADCRDTPAGPQCLRCPSGYQGDGRNCRRLPSCKDHPCFDGVECMDTATGFVCGSCPRGYTGNGQHCERINGCQPNPCFPQVACTPMTVPPFYRCGGCPLGYHGNGLNCQREDECDLAKPCWQGVRCYKFDHGYRCDSCPEGMTGNVSEGRGIEYARTHRQYCYRIDPCSDNNGGCVENSDCYNSEGIARCGPCKEGFDGNQTVGCYPRHDICGDGITRCDHNADCICVAVDQYLCRCNVGWAGDGQTCGIDSDSDGYPDEALNCQDQHCRADNCPKTPNSGQEDADGDGLGNACDDDADNDNVLNLSDNCPLIANSDQADSDHEGPDDIGDVCDNCPYVKNTNQHDTDGDGIGDACDDDIDNDGILNMNDNCPKVFNDDQMDFDHDGIGDVCDNCPRISNADQRDEDGDKVGDVCDNNSDRDKDGIQDDIDNCIDVPNPGQTDSDQDGLGDECDADIDNDRVPNENDNCLYVYNPDQLDVNGDGIGDACFNDNDNDQVENLIDICPNNSRVWATDFRKYDTIALDPHGATQEDPIWEIHHNGSEIYQTLNSDPGIAVGFDSFSGVDFEGTFFVNTDIDDDYVGFVFSYQNTRQFYTVMWKKVLQTYWEPMPFRAIAETGIQLKLVDSKTGPGEHLRNALWHTGNTREQVKLLWKDPRKVGWKQYTPYRWRLIHRPRIGLIRLWIYEGQRLIADSGNNFDSTLKGGRLGVFAFSQQMVLWSNLRYTCKETVPFEVYRTLPPNIQSQVHTDYNRP</sequence>
<keyword evidence="6" id="KW-0130">Cell adhesion</keyword>
<dbReference type="CDD" id="cd00054">
    <property type="entry name" value="EGF_CA"/>
    <property type="match status" value="1"/>
</dbReference>
<evidence type="ECO:0000256" key="11">
    <source>
        <dbReference type="SAM" id="MobiDB-lite"/>
    </source>
</evidence>
<name>A0ABD2X4B2_9HYME</name>
<dbReference type="InterPro" id="IPR001881">
    <property type="entry name" value="EGF-like_Ca-bd_dom"/>
</dbReference>
<keyword evidence="2 9" id="KW-0245">EGF-like domain</keyword>
<keyword evidence="3" id="KW-0732">Signal</keyword>
<dbReference type="PROSITE" id="PS50026">
    <property type="entry name" value="EGF_3"/>
    <property type="match status" value="2"/>
</dbReference>
<proteinExistence type="inferred from homology"/>
<dbReference type="GO" id="GO:0007155">
    <property type="term" value="P:cell adhesion"/>
    <property type="evidence" value="ECO:0007669"/>
    <property type="project" value="UniProtKB-KW"/>
</dbReference>
<evidence type="ECO:0008006" key="16">
    <source>
        <dbReference type="Google" id="ProtNLM"/>
    </source>
</evidence>
<comment type="caution">
    <text evidence="9">Lacks conserved residue(s) required for the propagation of feature annotation.</text>
</comment>
<feature type="domain" description="EGF-like" evidence="12">
    <location>
        <begin position="333"/>
        <end position="373"/>
    </location>
</feature>
<evidence type="ECO:0000256" key="3">
    <source>
        <dbReference type="ARBA" id="ARBA00022729"/>
    </source>
</evidence>
<feature type="repeat" description="TSP type-3" evidence="10">
    <location>
        <begin position="750"/>
        <end position="787"/>
    </location>
</feature>
<dbReference type="Gene3D" id="2.60.120.200">
    <property type="match status" value="1"/>
</dbReference>
<keyword evidence="15" id="KW-1185">Reference proteome</keyword>
<keyword evidence="5 10" id="KW-0106">Calcium</keyword>
<dbReference type="PROSITE" id="PS01186">
    <property type="entry name" value="EGF_2"/>
    <property type="match status" value="1"/>
</dbReference>
<evidence type="ECO:0000313" key="15">
    <source>
        <dbReference type="Proteomes" id="UP001627154"/>
    </source>
</evidence>
<comment type="caution">
    <text evidence="14">The sequence shown here is derived from an EMBL/GenBank/DDBJ whole genome shotgun (WGS) entry which is preliminary data.</text>
</comment>
<dbReference type="SUPFAM" id="SSF49899">
    <property type="entry name" value="Concanavalin A-like lectins/glucanases"/>
    <property type="match status" value="1"/>
</dbReference>
<dbReference type="SMART" id="SM00181">
    <property type="entry name" value="EGF"/>
    <property type="match status" value="6"/>
</dbReference>
<dbReference type="Pfam" id="PF02412">
    <property type="entry name" value="TSP_3"/>
    <property type="match status" value="6"/>
</dbReference>
<evidence type="ECO:0000259" key="13">
    <source>
        <dbReference type="PROSITE" id="PS51236"/>
    </source>
</evidence>
<dbReference type="FunFam" id="2.60.120.200:FF:000002">
    <property type="entry name" value="Thrombospondin 3"/>
    <property type="match status" value="1"/>
</dbReference>
<dbReference type="InterPro" id="IPR008859">
    <property type="entry name" value="Thrombospondin_C"/>
</dbReference>
<evidence type="ECO:0000256" key="6">
    <source>
        <dbReference type="ARBA" id="ARBA00022889"/>
    </source>
</evidence>
<evidence type="ECO:0000256" key="5">
    <source>
        <dbReference type="ARBA" id="ARBA00022837"/>
    </source>
</evidence>
<dbReference type="EMBL" id="JBJJXI010000054">
    <property type="protein sequence ID" value="KAL3399964.1"/>
    <property type="molecule type" value="Genomic_DNA"/>
</dbReference>
<reference evidence="14 15" key="1">
    <citation type="journal article" date="2024" name="bioRxiv">
        <title>A reference genome for Trichogramma kaykai: A tiny desert-dwelling parasitoid wasp with competing sex-ratio distorters.</title>
        <authorList>
            <person name="Culotta J."/>
            <person name="Lindsey A.R."/>
        </authorList>
    </citation>
    <scope>NUCLEOTIDE SEQUENCE [LARGE SCALE GENOMIC DNA]</scope>
    <source>
        <strain evidence="14 15">KSX58</strain>
    </source>
</reference>
<evidence type="ECO:0000313" key="14">
    <source>
        <dbReference type="EMBL" id="KAL3399964.1"/>
    </source>
</evidence>
<dbReference type="InterPro" id="IPR028974">
    <property type="entry name" value="TSP_type-3_rpt"/>
</dbReference>
<keyword evidence="7" id="KW-1015">Disulfide bond</keyword>
<dbReference type="CDD" id="cd00053">
    <property type="entry name" value="EGF"/>
    <property type="match status" value="1"/>
</dbReference>
<dbReference type="AlphaFoldDB" id="A0ABD2X4B2"/>
<feature type="compositionally biased region" description="Basic and acidic residues" evidence="11">
    <location>
        <begin position="753"/>
        <end position="772"/>
    </location>
</feature>
<organism evidence="14 15">
    <name type="scientific">Trichogramma kaykai</name>
    <dbReference type="NCBI Taxonomy" id="54128"/>
    <lineage>
        <taxon>Eukaryota</taxon>
        <taxon>Metazoa</taxon>
        <taxon>Ecdysozoa</taxon>
        <taxon>Arthropoda</taxon>
        <taxon>Hexapoda</taxon>
        <taxon>Insecta</taxon>
        <taxon>Pterygota</taxon>
        <taxon>Neoptera</taxon>
        <taxon>Endopterygota</taxon>
        <taxon>Hymenoptera</taxon>
        <taxon>Apocrita</taxon>
        <taxon>Proctotrupomorpha</taxon>
        <taxon>Chalcidoidea</taxon>
        <taxon>Trichogrammatidae</taxon>
        <taxon>Trichogramma</taxon>
    </lineage>
</organism>
<dbReference type="CDD" id="cd16081">
    <property type="entry name" value="TSPcc_insect"/>
    <property type="match status" value="1"/>
</dbReference>